<sequence length="84" mass="10237">MATHSDRIVFARYRQFLATLKMQEMLDRRKKFNERVHGDILILDSHCIGKKEKKRRKYKNKRYALSTLLWLFLPTQNFYKQGNC</sequence>
<dbReference type="EMBL" id="CP013234">
    <property type="protein sequence ID" value="AMP05343.1"/>
    <property type="molecule type" value="Genomic_DNA"/>
</dbReference>
<protein>
    <submittedName>
        <fullName evidence="1">Uncharacterized protein</fullName>
    </submittedName>
</protein>
<organism evidence="1 2">
    <name type="scientific">Collimonas pratensis</name>
    <dbReference type="NCBI Taxonomy" id="279113"/>
    <lineage>
        <taxon>Bacteria</taxon>
        <taxon>Pseudomonadati</taxon>
        <taxon>Pseudomonadota</taxon>
        <taxon>Betaproteobacteria</taxon>
        <taxon>Burkholderiales</taxon>
        <taxon>Oxalobacteraceae</taxon>
        <taxon>Collimonas</taxon>
    </lineage>
</organism>
<dbReference type="KEGG" id="cpra:CPter91_3002"/>
<reference evidence="1 2" key="1">
    <citation type="submission" date="2015-11" db="EMBL/GenBank/DDBJ databases">
        <title>Exploring the genomic traits of fungus-feeding bacterial genus Collimonas.</title>
        <authorList>
            <person name="Song C."/>
            <person name="Schmidt R."/>
            <person name="de Jager V."/>
            <person name="Krzyzanowska D."/>
            <person name="Jongedijk E."/>
            <person name="Cankar K."/>
            <person name="Beekwilder J."/>
            <person name="van Veen A."/>
            <person name="de Boer W."/>
            <person name="van Veen J.A."/>
            <person name="Garbeva P."/>
        </authorList>
    </citation>
    <scope>NUCLEOTIDE SEQUENCE [LARGE SCALE GENOMIC DNA]</scope>
    <source>
        <strain evidence="1 2">Ter91</strain>
    </source>
</reference>
<evidence type="ECO:0000313" key="1">
    <source>
        <dbReference type="EMBL" id="AMP05343.1"/>
    </source>
</evidence>
<dbReference type="Proteomes" id="UP000074561">
    <property type="component" value="Chromosome"/>
</dbReference>
<dbReference type="PATRIC" id="fig|279113.9.peg.2967"/>
<dbReference type="STRING" id="279113.CPter91_3002"/>
<dbReference type="RefSeq" id="WP_150119698.1">
    <property type="nucleotide sequence ID" value="NZ_CP013234.1"/>
</dbReference>
<evidence type="ECO:0000313" key="2">
    <source>
        <dbReference type="Proteomes" id="UP000074561"/>
    </source>
</evidence>
<proteinExistence type="predicted"/>
<accession>A0A127Q5N6</accession>
<gene>
    <name evidence="1" type="ORF">CPter91_3002</name>
</gene>
<dbReference type="AlphaFoldDB" id="A0A127Q5N6"/>
<name>A0A127Q5N6_9BURK</name>